<evidence type="ECO:0000313" key="2">
    <source>
        <dbReference type="EMBL" id="KAF2423413.1"/>
    </source>
</evidence>
<evidence type="ECO:0000313" key="3">
    <source>
        <dbReference type="Proteomes" id="UP000800235"/>
    </source>
</evidence>
<dbReference type="EMBL" id="MU007082">
    <property type="protein sequence ID" value="KAF2423413.1"/>
    <property type="molecule type" value="Genomic_DNA"/>
</dbReference>
<organism evidence="2 3">
    <name type="scientific">Tothia fuscella</name>
    <dbReference type="NCBI Taxonomy" id="1048955"/>
    <lineage>
        <taxon>Eukaryota</taxon>
        <taxon>Fungi</taxon>
        <taxon>Dikarya</taxon>
        <taxon>Ascomycota</taxon>
        <taxon>Pezizomycotina</taxon>
        <taxon>Dothideomycetes</taxon>
        <taxon>Pleosporomycetidae</taxon>
        <taxon>Venturiales</taxon>
        <taxon>Cylindrosympodiaceae</taxon>
        <taxon>Tothia</taxon>
    </lineage>
</organism>
<feature type="transmembrane region" description="Helical" evidence="1">
    <location>
        <begin position="23"/>
        <end position="42"/>
    </location>
</feature>
<keyword evidence="1" id="KW-1133">Transmembrane helix</keyword>
<sequence length="553" mass="63741">MADITFLHQLGFNTANMLQNLPILRSVMVYVCAVMFFCIWVFENRADANAAIGLPYEYEWDFMFGVFVTHCLACCAVQAIWAIDIVAIKDHGKFYTYINKVMKVCYVVILFHSYWDAHHVLVDNRHNSQLFHWTWSLHSFLDGYVNTCYLAMYAHIAYHCKVWYNEYVRPTQIEDHTVAIETTPNLHPPGKAEANLNALMVSFKDQLASKDQVLQTKDTEIASLEETKKVQDAEVERLNALLKAKDIEVNTLTEMNKALVKDKDNALRKAANFEHINSPQTNTLSPSQNGLETMQALLTKRAAEITALKSEIVGLKEGDTAMSDNLIFDHCVKWLGKQEKLSDVDRRKLCEKSKLHDLWRRYGVLKDMRAKTLTSVNKHFLNAMRIEHINCQYSLTRLMWEECLTKLKELICGNGDDATGFDEVRDILNILRESMENFYDPKDKEAGHYDCVFVDDKLRRVLFSMFNDVVSEYGTSPAWEDKLRPEVAQDKQVMEWLEYVAKWRKWGNLEGNRDILGLFKSSTDTQLSVVRIHGVFFTSIFLPDGYCTGSSSF</sequence>
<dbReference type="Proteomes" id="UP000800235">
    <property type="component" value="Unassembled WGS sequence"/>
</dbReference>
<proteinExistence type="predicted"/>
<keyword evidence="3" id="KW-1185">Reference proteome</keyword>
<name>A0A9P4NIZ8_9PEZI</name>
<comment type="caution">
    <text evidence="2">The sequence shown here is derived from an EMBL/GenBank/DDBJ whole genome shotgun (WGS) entry which is preliminary data.</text>
</comment>
<dbReference type="AlphaFoldDB" id="A0A9P4NIZ8"/>
<protein>
    <submittedName>
        <fullName evidence="2">Uncharacterized protein</fullName>
    </submittedName>
</protein>
<feature type="transmembrane region" description="Helical" evidence="1">
    <location>
        <begin position="94"/>
        <end position="115"/>
    </location>
</feature>
<keyword evidence="1" id="KW-0812">Transmembrane</keyword>
<keyword evidence="1" id="KW-0472">Membrane</keyword>
<gene>
    <name evidence="2" type="ORF">EJ08DRAFT_664422</name>
</gene>
<feature type="transmembrane region" description="Helical" evidence="1">
    <location>
        <begin position="62"/>
        <end position="82"/>
    </location>
</feature>
<accession>A0A9P4NIZ8</accession>
<reference evidence="2" key="1">
    <citation type="journal article" date="2020" name="Stud. Mycol.">
        <title>101 Dothideomycetes genomes: a test case for predicting lifestyles and emergence of pathogens.</title>
        <authorList>
            <person name="Haridas S."/>
            <person name="Albert R."/>
            <person name="Binder M."/>
            <person name="Bloem J."/>
            <person name="Labutti K."/>
            <person name="Salamov A."/>
            <person name="Andreopoulos B."/>
            <person name="Baker S."/>
            <person name="Barry K."/>
            <person name="Bills G."/>
            <person name="Bluhm B."/>
            <person name="Cannon C."/>
            <person name="Castanera R."/>
            <person name="Culley D."/>
            <person name="Daum C."/>
            <person name="Ezra D."/>
            <person name="Gonzalez J."/>
            <person name="Henrissat B."/>
            <person name="Kuo A."/>
            <person name="Liang C."/>
            <person name="Lipzen A."/>
            <person name="Lutzoni F."/>
            <person name="Magnuson J."/>
            <person name="Mondo S."/>
            <person name="Nolan M."/>
            <person name="Ohm R."/>
            <person name="Pangilinan J."/>
            <person name="Park H.-J."/>
            <person name="Ramirez L."/>
            <person name="Alfaro M."/>
            <person name="Sun H."/>
            <person name="Tritt A."/>
            <person name="Yoshinaga Y."/>
            <person name="Zwiers L.-H."/>
            <person name="Turgeon B."/>
            <person name="Goodwin S."/>
            <person name="Spatafora J."/>
            <person name="Crous P."/>
            <person name="Grigoriev I."/>
        </authorList>
    </citation>
    <scope>NUCLEOTIDE SEQUENCE</scope>
    <source>
        <strain evidence="2">CBS 130266</strain>
    </source>
</reference>
<evidence type="ECO:0000256" key="1">
    <source>
        <dbReference type="SAM" id="Phobius"/>
    </source>
</evidence>